<evidence type="ECO:0000256" key="2">
    <source>
        <dbReference type="ARBA" id="ARBA00004370"/>
    </source>
</evidence>
<dbReference type="Gene3D" id="3.50.50.60">
    <property type="entry name" value="FAD/NAD(P)-binding domain"/>
    <property type="match status" value="1"/>
</dbReference>
<dbReference type="InterPro" id="IPR036188">
    <property type="entry name" value="FAD/NAD-bd_sf"/>
</dbReference>
<dbReference type="PANTHER" id="PTHR47356">
    <property type="entry name" value="FAD-DEPENDENT MONOOXYGENASE ASQG-RELATED"/>
    <property type="match status" value="1"/>
</dbReference>
<evidence type="ECO:0000256" key="7">
    <source>
        <dbReference type="ARBA" id="ARBA00022989"/>
    </source>
</evidence>
<dbReference type="InterPro" id="IPR050562">
    <property type="entry name" value="FAD_mOase_fung"/>
</dbReference>
<comment type="caution">
    <text evidence="13">The sequence shown here is derived from an EMBL/GenBank/DDBJ whole genome shotgun (WGS) entry which is preliminary data.</text>
</comment>
<proteinExistence type="inferred from homology"/>
<keyword evidence="9" id="KW-0503">Monooxygenase</keyword>
<keyword evidence="5 11" id="KW-0812">Transmembrane</keyword>
<evidence type="ECO:0000256" key="4">
    <source>
        <dbReference type="ARBA" id="ARBA00022630"/>
    </source>
</evidence>
<evidence type="ECO:0000259" key="12">
    <source>
        <dbReference type="Pfam" id="PF01494"/>
    </source>
</evidence>
<keyword evidence="4" id="KW-0285">Flavoprotein</keyword>
<evidence type="ECO:0000256" key="11">
    <source>
        <dbReference type="SAM" id="Phobius"/>
    </source>
</evidence>
<evidence type="ECO:0000256" key="8">
    <source>
        <dbReference type="ARBA" id="ARBA00023002"/>
    </source>
</evidence>
<feature type="transmembrane region" description="Helical" evidence="11">
    <location>
        <begin position="448"/>
        <end position="467"/>
    </location>
</feature>
<dbReference type="PANTHER" id="PTHR47356:SF2">
    <property type="entry name" value="FAD-BINDING DOMAIN-CONTAINING PROTEIN-RELATED"/>
    <property type="match status" value="1"/>
</dbReference>
<evidence type="ECO:0000313" key="14">
    <source>
        <dbReference type="Proteomes" id="UP001187734"/>
    </source>
</evidence>
<evidence type="ECO:0000313" key="13">
    <source>
        <dbReference type="EMBL" id="SPJ74537.1"/>
    </source>
</evidence>
<keyword evidence="6" id="KW-0274">FAD</keyword>
<dbReference type="Pfam" id="PF01494">
    <property type="entry name" value="FAD_binding_3"/>
    <property type="match status" value="2"/>
</dbReference>
<sequence>MSRKSPFKVVIAGGSVAGLSLANMLQANDIDYVVLEAHQTIAPQVGASIGLLPHGNRILDRLGLYEKVMEIAPPIQTFNFRDAAGLVLAQHQDMDHRLIDRHGYPMVFLDRQMLLQILYDNIKDKSKILTNKRVVKTRLTHGDVQVITADGTCVPGDILVGADGVHSTIRQEMWKLAADLSPGHFDLNEHEAPPCDNSCIFGISNPCPGIGPGDLHCVFRNSCSYLVTGGPEGRVYWFRFQKLPKIFQGSAIPRYTDADLEKALTESADDNILPDLKFSTLVENKVSAVMTPLVEYIYKQWHFGRIITLGDSAHKFHPVGGQGGNAAIESVALLTNNLVKALSKSTPGKLSPTEVVSIFEDVQSRRKPRVALNHRYSHGRARTEALDTPFKKLMALHLLPLVDEQVVTLSYCAQSPGGECLDMLPVRPHRNLIPYKQELLAEPKSRGYLQWAFTGAYLFMTAVALCARRRVEMPPGASHTQNTSPVLQLGQPSESRAKNLSTFHDFTAMSGVEAWVPGLTPSEIHNLGYFIQPTAIMIIEGYRGRNKLTPLGLPILWLMLIQFVGLEVAMPLYFALYTLVSDSEPYWWPSRRFVPLRYARSVLTACVVSEAVRIGSLYDHSAISNSTETLDIMRQFSFLLIPFLVQAFGAFCGLQEELNQSKTLDLEFHSLRNIYLVVGITGALCYWYTLMNIFRELTVFSVLNDRTLPSWSSIQSIQLPLETGFWTYYLASYLWCVQAIWDLRRVGRASSSVLKSALGILVGNIVFGPGASLAGVWHLREQAMSRTSFHQEDIAGSWDSLSKS</sequence>
<keyword evidence="8" id="KW-0560">Oxidoreductase</keyword>
<feature type="domain" description="FAD-binding" evidence="12">
    <location>
        <begin position="291"/>
        <end position="343"/>
    </location>
</feature>
<comment type="cofactor">
    <cofactor evidence="1">
        <name>FAD</name>
        <dbReference type="ChEBI" id="CHEBI:57692"/>
    </cofactor>
</comment>
<dbReference type="AlphaFoldDB" id="A0AAE8SGJ9"/>
<evidence type="ECO:0000256" key="9">
    <source>
        <dbReference type="ARBA" id="ARBA00023033"/>
    </source>
</evidence>
<evidence type="ECO:0000256" key="6">
    <source>
        <dbReference type="ARBA" id="ARBA00022827"/>
    </source>
</evidence>
<organism evidence="13 14">
    <name type="scientific">Fusarium torulosum</name>
    <dbReference type="NCBI Taxonomy" id="33205"/>
    <lineage>
        <taxon>Eukaryota</taxon>
        <taxon>Fungi</taxon>
        <taxon>Dikarya</taxon>
        <taxon>Ascomycota</taxon>
        <taxon>Pezizomycotina</taxon>
        <taxon>Sordariomycetes</taxon>
        <taxon>Hypocreomycetidae</taxon>
        <taxon>Hypocreales</taxon>
        <taxon>Nectriaceae</taxon>
        <taxon>Fusarium</taxon>
    </lineage>
</organism>
<comment type="similarity">
    <text evidence="3">Belongs to the paxM FAD-dependent monooxygenase family.</text>
</comment>
<accession>A0AAE8SGJ9</accession>
<feature type="transmembrane region" description="Helical" evidence="11">
    <location>
        <begin position="674"/>
        <end position="694"/>
    </location>
</feature>
<reference evidence="13" key="1">
    <citation type="submission" date="2018-03" db="EMBL/GenBank/DDBJ databases">
        <authorList>
            <person name="Guldener U."/>
        </authorList>
    </citation>
    <scope>NUCLEOTIDE SEQUENCE</scope>
</reference>
<name>A0AAE8SGJ9_9HYPO</name>
<dbReference type="EMBL" id="ONZP01000127">
    <property type="protein sequence ID" value="SPJ74537.1"/>
    <property type="molecule type" value="Genomic_DNA"/>
</dbReference>
<evidence type="ECO:0000256" key="10">
    <source>
        <dbReference type="ARBA" id="ARBA00023136"/>
    </source>
</evidence>
<evidence type="ECO:0000256" key="3">
    <source>
        <dbReference type="ARBA" id="ARBA00007992"/>
    </source>
</evidence>
<keyword evidence="10 11" id="KW-0472">Membrane</keyword>
<dbReference type="PRINTS" id="PR00420">
    <property type="entry name" value="RNGMNOXGNASE"/>
</dbReference>
<evidence type="ECO:0000256" key="1">
    <source>
        <dbReference type="ARBA" id="ARBA00001974"/>
    </source>
</evidence>
<dbReference type="GO" id="GO:0004497">
    <property type="term" value="F:monooxygenase activity"/>
    <property type="evidence" value="ECO:0007669"/>
    <property type="project" value="UniProtKB-KW"/>
</dbReference>
<feature type="transmembrane region" description="Helical" evidence="11">
    <location>
        <begin position="636"/>
        <end position="654"/>
    </location>
</feature>
<comment type="subcellular location">
    <subcellularLocation>
        <location evidence="2">Membrane</location>
    </subcellularLocation>
</comment>
<feature type="domain" description="FAD-binding" evidence="12">
    <location>
        <begin position="8"/>
        <end position="172"/>
    </location>
</feature>
<dbReference type="GO" id="GO:0016020">
    <property type="term" value="C:membrane"/>
    <property type="evidence" value="ECO:0007669"/>
    <property type="project" value="UniProtKB-SubCell"/>
</dbReference>
<dbReference type="InterPro" id="IPR002938">
    <property type="entry name" value="FAD-bd"/>
</dbReference>
<dbReference type="SUPFAM" id="SSF51905">
    <property type="entry name" value="FAD/NAD(P)-binding domain"/>
    <property type="match status" value="1"/>
</dbReference>
<feature type="transmembrane region" description="Helical" evidence="11">
    <location>
        <begin position="555"/>
        <end position="580"/>
    </location>
</feature>
<gene>
    <name evidence="13" type="ORF">FTOL_04268</name>
</gene>
<evidence type="ECO:0000256" key="5">
    <source>
        <dbReference type="ARBA" id="ARBA00022692"/>
    </source>
</evidence>
<feature type="transmembrane region" description="Helical" evidence="11">
    <location>
        <begin position="756"/>
        <end position="779"/>
    </location>
</feature>
<keyword evidence="7 11" id="KW-1133">Transmembrane helix</keyword>
<dbReference type="GO" id="GO:0071949">
    <property type="term" value="F:FAD binding"/>
    <property type="evidence" value="ECO:0007669"/>
    <property type="project" value="InterPro"/>
</dbReference>
<protein>
    <submittedName>
        <fullName evidence="13">Related to hydroxylase</fullName>
    </submittedName>
</protein>
<dbReference type="Proteomes" id="UP001187734">
    <property type="component" value="Unassembled WGS sequence"/>
</dbReference>
<keyword evidence="14" id="KW-1185">Reference proteome</keyword>